<evidence type="ECO:0000313" key="14">
    <source>
        <dbReference type="EMBL" id="RCK63900.1"/>
    </source>
</evidence>
<dbReference type="FunFam" id="3.30.160.60:FF:000100">
    <property type="entry name" value="Zinc finger 45-like"/>
    <property type="match status" value="1"/>
</dbReference>
<sequence length="740" mass="82669">MNYNIHPVSYLNADNNNSQQAQQSQQLALQQPVSKKSPSSDVELDNATSPSSFTSSHSPHIAAAGNSPHSSFTSQSAANSPIQDSKQPLTKPAASTTPAAEDKPSQPAPTTGVPQQQQATSQTTTAAAAAAPAVVPVSSYTQASAPLQQLPTQLHPNLNQAYNNQPSFYLHQPSYLYSHQQQQQLHPEYAQHAQQQQYNTNDHIAQGYYNTNNGNTANLNAGKVPPYINGTKPPKKTYKKIREEDLRGPFKCLWGNCNTIFETPELLYDHLCDDHVGRKSSNNLSLTCFWENCGTTTVKRDHITSHLRVHVPLKPFHCDLCPKSFKRPQDLKKHSKIHADDHPKKLKKAQRQLLKQQQKEEKQRQKLANKKGTGVPTASDLQLNYYSGNSVDTLNYDEASRKRRLDSNSQHNMYVVNSILNDFNFQQVAPQQQQQPHLHQQQQHTAVGTAGSADFATKRMKASSEYNIDVFNKLNHLDDHYHQHHPQAPTAAVPAAATAAQPVPQQAYGGNIYEAEKFFNSLSNSIDMQYQNMSSQYHQQHAQQHAASVSSTSPYIQQKPVQQGSSLLYPSLPTLNHSSYTTSVGAKDGLVNNHNSYLPSYPQINRPLTYNGHQTAASAQQPPSALEFSGVSTYQKSAQLDDDEEEEEEDDYSSEEFDSEASSEEEEEELDALFDKLDIADEDDEEEIIIDGFNLKDVARHRDMVKSVLAYLRKQIEEQEHKTVDVKEESTKLYPTITAF</sequence>
<dbReference type="Proteomes" id="UP000253472">
    <property type="component" value="Unassembled WGS sequence"/>
</dbReference>
<feature type="compositionally biased region" description="Low complexity" evidence="12">
    <location>
        <begin position="48"/>
        <end position="60"/>
    </location>
</feature>
<feature type="compositionally biased region" description="Basic and acidic residues" evidence="12">
    <location>
        <begin position="329"/>
        <end position="343"/>
    </location>
</feature>
<evidence type="ECO:0000259" key="13">
    <source>
        <dbReference type="PROSITE" id="PS50157"/>
    </source>
</evidence>
<dbReference type="STRING" id="5486.A0A367YE07"/>
<feature type="compositionally biased region" description="Acidic residues" evidence="12">
    <location>
        <begin position="640"/>
        <end position="670"/>
    </location>
</feature>
<keyword evidence="4" id="KW-0677">Repeat</keyword>
<dbReference type="PROSITE" id="PS50157">
    <property type="entry name" value="ZINC_FINGER_C2H2_2"/>
    <property type="match status" value="3"/>
</dbReference>
<evidence type="ECO:0000256" key="10">
    <source>
        <dbReference type="ARBA" id="ARBA00039490"/>
    </source>
</evidence>
<dbReference type="InterPro" id="IPR013087">
    <property type="entry name" value="Znf_C2H2_type"/>
</dbReference>
<dbReference type="Gene3D" id="3.30.160.60">
    <property type="entry name" value="Classic Zinc Finger"/>
    <property type="match status" value="2"/>
</dbReference>
<dbReference type="OrthoDB" id="6155966at2759"/>
<keyword evidence="8" id="KW-0539">Nucleus</keyword>
<feature type="region of interest" description="Disordered" evidence="12">
    <location>
        <begin position="329"/>
        <end position="381"/>
    </location>
</feature>
<feature type="compositionally biased region" description="Low complexity" evidence="12">
    <location>
        <begin position="113"/>
        <end position="125"/>
    </location>
</feature>
<comment type="caution">
    <text evidence="14">The sequence shown here is derived from an EMBL/GenBank/DDBJ whole genome shotgun (WGS) entry which is preliminary data.</text>
</comment>
<comment type="subcellular location">
    <subcellularLocation>
        <location evidence="1">Nucleus</location>
    </subcellularLocation>
</comment>
<feature type="domain" description="C2H2-type" evidence="13">
    <location>
        <begin position="250"/>
        <end position="280"/>
    </location>
</feature>
<keyword evidence="3" id="KW-0479">Metal-binding</keyword>
<name>A0A367YE07_9ASCO</name>
<protein>
    <recommendedName>
        <fullName evidence="10">pH-response transcription factor pacC/RIM101</fullName>
    </recommendedName>
</protein>
<dbReference type="GO" id="GO:0045944">
    <property type="term" value="P:positive regulation of transcription by RNA polymerase II"/>
    <property type="evidence" value="ECO:0007669"/>
    <property type="project" value="TreeGrafter"/>
</dbReference>
<dbReference type="AlphaFoldDB" id="A0A367YE07"/>
<evidence type="ECO:0000313" key="15">
    <source>
        <dbReference type="Proteomes" id="UP000253472"/>
    </source>
</evidence>
<comment type="similarity">
    <text evidence="9">Belongs to the pacC/RIM101 family.</text>
</comment>
<feature type="compositionally biased region" description="Low complexity" evidence="12">
    <location>
        <begin position="18"/>
        <end position="31"/>
    </location>
</feature>
<feature type="compositionally biased region" description="Polar residues" evidence="12">
    <location>
        <begin position="67"/>
        <end position="98"/>
    </location>
</feature>
<reference evidence="14 15" key="1">
    <citation type="submission" date="2018-06" db="EMBL/GenBank/DDBJ databases">
        <title>Whole genome sequencing of Candida tropicalis (genome annotated by CSBL at Korea University).</title>
        <authorList>
            <person name="Ahn J."/>
        </authorList>
    </citation>
    <scope>NUCLEOTIDE SEQUENCE [LARGE SCALE GENOMIC DNA]</scope>
    <source>
        <strain evidence="14 15">ATCC 20962</strain>
    </source>
</reference>
<dbReference type="InterPro" id="IPR036236">
    <property type="entry name" value="Znf_C2H2_sf"/>
</dbReference>
<dbReference type="PANTHER" id="PTHR47257">
    <property type="entry name" value="PH-RESPONSE TRANSCRIPTION FACTOR PACC/RIM101"/>
    <property type="match status" value="1"/>
</dbReference>
<dbReference type="SMART" id="SM00355">
    <property type="entry name" value="ZnF_C2H2"/>
    <property type="match status" value="3"/>
</dbReference>
<evidence type="ECO:0000256" key="8">
    <source>
        <dbReference type="ARBA" id="ARBA00023242"/>
    </source>
</evidence>
<accession>A0A367YE07</accession>
<feature type="domain" description="C2H2-type" evidence="13">
    <location>
        <begin position="316"/>
        <end position="343"/>
    </location>
</feature>
<gene>
    <name evidence="14" type="ORF">Cantr_10837</name>
</gene>
<keyword evidence="2" id="KW-0678">Repressor</keyword>
<keyword evidence="15" id="KW-1185">Reference proteome</keyword>
<dbReference type="GO" id="GO:0005634">
    <property type="term" value="C:nucleus"/>
    <property type="evidence" value="ECO:0007669"/>
    <property type="project" value="UniProtKB-SubCell"/>
</dbReference>
<dbReference type="PANTHER" id="PTHR47257:SF1">
    <property type="entry name" value="PH-RESPONSE TRANSCRIPTION FACTOR PACC_RIM101"/>
    <property type="match status" value="1"/>
</dbReference>
<evidence type="ECO:0000256" key="1">
    <source>
        <dbReference type="ARBA" id="ARBA00004123"/>
    </source>
</evidence>
<feature type="region of interest" description="Disordered" evidence="12">
    <location>
        <begin position="433"/>
        <end position="452"/>
    </location>
</feature>
<feature type="region of interest" description="Disordered" evidence="12">
    <location>
        <begin position="634"/>
        <end position="670"/>
    </location>
</feature>
<dbReference type="SUPFAM" id="SSF57667">
    <property type="entry name" value="beta-beta-alpha zinc fingers"/>
    <property type="match status" value="2"/>
</dbReference>
<dbReference type="PROSITE" id="PS00028">
    <property type="entry name" value="ZINC_FINGER_C2H2_1"/>
    <property type="match status" value="2"/>
</dbReference>
<dbReference type="EMBL" id="QLNQ01000023">
    <property type="protein sequence ID" value="RCK63900.1"/>
    <property type="molecule type" value="Genomic_DNA"/>
</dbReference>
<feature type="compositionally biased region" description="Low complexity" evidence="12">
    <location>
        <begin position="433"/>
        <end position="444"/>
    </location>
</feature>
<evidence type="ECO:0000256" key="4">
    <source>
        <dbReference type="ARBA" id="ARBA00022737"/>
    </source>
</evidence>
<organism evidence="14 15">
    <name type="scientific">Candida viswanathii</name>
    <dbReference type="NCBI Taxonomy" id="5486"/>
    <lineage>
        <taxon>Eukaryota</taxon>
        <taxon>Fungi</taxon>
        <taxon>Dikarya</taxon>
        <taxon>Ascomycota</taxon>
        <taxon>Saccharomycotina</taxon>
        <taxon>Pichiomycetes</taxon>
        <taxon>Debaryomycetaceae</taxon>
        <taxon>Candida/Lodderomyces clade</taxon>
        <taxon>Candida</taxon>
    </lineage>
</organism>
<evidence type="ECO:0000256" key="12">
    <source>
        <dbReference type="SAM" id="MobiDB-lite"/>
    </source>
</evidence>
<proteinExistence type="inferred from homology"/>
<evidence type="ECO:0000256" key="7">
    <source>
        <dbReference type="ARBA" id="ARBA00023054"/>
    </source>
</evidence>
<keyword evidence="5 11" id="KW-0863">Zinc-finger</keyword>
<keyword evidence="6" id="KW-0862">Zinc</keyword>
<evidence type="ECO:0000256" key="11">
    <source>
        <dbReference type="PROSITE-ProRule" id="PRU00042"/>
    </source>
</evidence>
<feature type="domain" description="C2H2-type" evidence="13">
    <location>
        <begin position="286"/>
        <end position="315"/>
    </location>
</feature>
<evidence type="ECO:0000256" key="2">
    <source>
        <dbReference type="ARBA" id="ARBA00022491"/>
    </source>
</evidence>
<evidence type="ECO:0000256" key="5">
    <source>
        <dbReference type="ARBA" id="ARBA00022771"/>
    </source>
</evidence>
<dbReference type="GO" id="GO:0008270">
    <property type="term" value="F:zinc ion binding"/>
    <property type="evidence" value="ECO:0007669"/>
    <property type="project" value="UniProtKB-KW"/>
</dbReference>
<evidence type="ECO:0000256" key="3">
    <source>
        <dbReference type="ARBA" id="ARBA00022723"/>
    </source>
</evidence>
<evidence type="ECO:0000256" key="9">
    <source>
        <dbReference type="ARBA" id="ARBA00038089"/>
    </source>
</evidence>
<dbReference type="InterPro" id="IPR050806">
    <property type="entry name" value="pacC/RIM101"/>
</dbReference>
<feature type="region of interest" description="Disordered" evidence="12">
    <location>
        <begin position="1"/>
        <end position="125"/>
    </location>
</feature>
<evidence type="ECO:0000256" key="6">
    <source>
        <dbReference type="ARBA" id="ARBA00022833"/>
    </source>
</evidence>
<keyword evidence="7" id="KW-0175">Coiled coil</keyword>